<evidence type="ECO:0000313" key="1">
    <source>
        <dbReference type="EMBL" id="CAL4093751.1"/>
    </source>
</evidence>
<dbReference type="PANTHER" id="PTHR43372">
    <property type="entry name" value="FATTY-ACID AMIDE HYDROLASE"/>
    <property type="match status" value="1"/>
</dbReference>
<comment type="caution">
    <text evidence="1">The sequence shown here is derived from an EMBL/GenBank/DDBJ whole genome shotgun (WGS) entry which is preliminary data.</text>
</comment>
<gene>
    <name evidence="1" type="ORF">MNOR_LOCUS14955</name>
</gene>
<feature type="non-terminal residue" evidence="1">
    <location>
        <position position="1"/>
    </location>
</feature>
<name>A0AAV2QS79_MEGNR</name>
<dbReference type="InterPro" id="IPR036928">
    <property type="entry name" value="AS_sf"/>
</dbReference>
<dbReference type="Gene3D" id="3.90.1300.10">
    <property type="entry name" value="Amidase signature (AS) domain"/>
    <property type="match status" value="1"/>
</dbReference>
<keyword evidence="2" id="KW-1185">Reference proteome</keyword>
<dbReference type="PANTHER" id="PTHR43372:SF4">
    <property type="entry name" value="FATTY-ACID AMIDE HYDROLASE 2"/>
    <property type="match status" value="1"/>
</dbReference>
<sequence length="148" mass="16467">GSINVWLELVKWIFRLSKHTLPALALCVVEKFNDKQNENFTKMLAMCDDLRTELKELLGDDGVLLFPSHATTAPYHSQPFLRGFNFVYTGIINMLKFCSTQCPLGLGSEGTPLGIQVVGNHLQDRLTLAVAQELEKAFGGWVCPSEVL</sequence>
<proteinExistence type="predicted"/>
<dbReference type="AlphaFoldDB" id="A0AAV2QS79"/>
<evidence type="ECO:0000313" key="2">
    <source>
        <dbReference type="Proteomes" id="UP001497623"/>
    </source>
</evidence>
<reference evidence="1 2" key="1">
    <citation type="submission" date="2024-05" db="EMBL/GenBank/DDBJ databases">
        <authorList>
            <person name="Wallberg A."/>
        </authorList>
    </citation>
    <scope>NUCLEOTIDE SEQUENCE [LARGE SCALE GENOMIC DNA]</scope>
</reference>
<protein>
    <recommendedName>
        <fullName evidence="3">Fatty-acid amide hydrolase 2</fullName>
    </recommendedName>
</protein>
<evidence type="ECO:0008006" key="3">
    <source>
        <dbReference type="Google" id="ProtNLM"/>
    </source>
</evidence>
<organism evidence="1 2">
    <name type="scientific">Meganyctiphanes norvegica</name>
    <name type="common">Northern krill</name>
    <name type="synonym">Thysanopoda norvegica</name>
    <dbReference type="NCBI Taxonomy" id="48144"/>
    <lineage>
        <taxon>Eukaryota</taxon>
        <taxon>Metazoa</taxon>
        <taxon>Ecdysozoa</taxon>
        <taxon>Arthropoda</taxon>
        <taxon>Crustacea</taxon>
        <taxon>Multicrustacea</taxon>
        <taxon>Malacostraca</taxon>
        <taxon>Eumalacostraca</taxon>
        <taxon>Eucarida</taxon>
        <taxon>Euphausiacea</taxon>
        <taxon>Euphausiidae</taxon>
        <taxon>Meganyctiphanes</taxon>
    </lineage>
</organism>
<dbReference type="GO" id="GO:0012505">
    <property type="term" value="C:endomembrane system"/>
    <property type="evidence" value="ECO:0007669"/>
    <property type="project" value="TreeGrafter"/>
</dbReference>
<dbReference type="SUPFAM" id="SSF75304">
    <property type="entry name" value="Amidase signature (AS) enzymes"/>
    <property type="match status" value="1"/>
</dbReference>
<dbReference type="Proteomes" id="UP001497623">
    <property type="component" value="Unassembled WGS sequence"/>
</dbReference>
<dbReference type="EMBL" id="CAXKWB010009174">
    <property type="protein sequence ID" value="CAL4093751.1"/>
    <property type="molecule type" value="Genomic_DNA"/>
</dbReference>
<dbReference type="InterPro" id="IPR052739">
    <property type="entry name" value="FAAH2"/>
</dbReference>
<accession>A0AAV2QS79</accession>